<dbReference type="AlphaFoldDB" id="A0A9X5H6X3"/>
<accession>A0A9X5H6X3</accession>
<dbReference type="Gene3D" id="3.40.50.620">
    <property type="entry name" value="HUPs"/>
    <property type="match status" value="1"/>
</dbReference>
<dbReference type="RefSeq" id="WP_162205474.1">
    <property type="nucleotide sequence ID" value="NZ_VIRB01000051.1"/>
</dbReference>
<dbReference type="PANTHER" id="PTHR43793:SF1">
    <property type="entry name" value="FAD SYNTHASE"/>
    <property type="match status" value="1"/>
</dbReference>
<keyword evidence="1" id="KW-0808">Transferase</keyword>
<dbReference type="InterPro" id="IPR004821">
    <property type="entry name" value="Cyt_trans-like"/>
</dbReference>
<evidence type="ECO:0000256" key="2">
    <source>
        <dbReference type="ARBA" id="ARBA00022695"/>
    </source>
</evidence>
<evidence type="ECO:0000313" key="5">
    <source>
        <dbReference type="Proteomes" id="UP000474104"/>
    </source>
</evidence>
<dbReference type="SUPFAM" id="SSF53335">
    <property type="entry name" value="S-adenosyl-L-methionine-dependent methyltransferases"/>
    <property type="match status" value="1"/>
</dbReference>
<dbReference type="Gene3D" id="3.40.50.150">
    <property type="entry name" value="Vaccinia Virus protein VP39"/>
    <property type="match status" value="1"/>
</dbReference>
<dbReference type="Gene3D" id="3.40.50.720">
    <property type="entry name" value="NAD(P)-binding Rossmann-like Domain"/>
    <property type="match status" value="1"/>
</dbReference>
<name>A0A9X5H6X3_9FIRM</name>
<evidence type="ECO:0000313" key="4">
    <source>
        <dbReference type="EMBL" id="NDO68636.1"/>
    </source>
</evidence>
<dbReference type="SUPFAM" id="SSF52374">
    <property type="entry name" value="Nucleotidylyl transferase"/>
    <property type="match status" value="1"/>
</dbReference>
<keyword evidence="2 4" id="KW-0548">Nucleotidyltransferase</keyword>
<protein>
    <submittedName>
        <fullName evidence="4">Adenylyltransferase/cytidyltransferase family protein</fullName>
    </submittedName>
</protein>
<dbReference type="InterPro" id="IPR029063">
    <property type="entry name" value="SAM-dependent_MTases_sf"/>
</dbReference>
<dbReference type="Proteomes" id="UP000474104">
    <property type="component" value="Unassembled WGS sequence"/>
</dbReference>
<dbReference type="InterPro" id="IPR014729">
    <property type="entry name" value="Rossmann-like_a/b/a_fold"/>
</dbReference>
<proteinExistence type="predicted"/>
<dbReference type="GO" id="GO:0016779">
    <property type="term" value="F:nucleotidyltransferase activity"/>
    <property type="evidence" value="ECO:0007669"/>
    <property type="project" value="UniProtKB-KW"/>
</dbReference>
<dbReference type="Pfam" id="PF01467">
    <property type="entry name" value="CTP_transf_like"/>
    <property type="match status" value="1"/>
</dbReference>
<dbReference type="NCBIfam" id="TIGR00125">
    <property type="entry name" value="cyt_tran_rel"/>
    <property type="match status" value="1"/>
</dbReference>
<dbReference type="EMBL" id="VIRB01000051">
    <property type="protein sequence ID" value="NDO68636.1"/>
    <property type="molecule type" value="Genomic_DNA"/>
</dbReference>
<comment type="caution">
    <text evidence="4">The sequence shown here is derived from an EMBL/GenBank/DDBJ whole genome shotgun (WGS) entry which is preliminary data.</text>
</comment>
<dbReference type="InterPro" id="IPR050385">
    <property type="entry name" value="Archaeal_FAD_synthase"/>
</dbReference>
<evidence type="ECO:0000259" key="3">
    <source>
        <dbReference type="Pfam" id="PF01467"/>
    </source>
</evidence>
<dbReference type="PANTHER" id="PTHR43793">
    <property type="entry name" value="FAD SYNTHASE"/>
    <property type="match status" value="1"/>
</dbReference>
<reference evidence="4 5" key="1">
    <citation type="submission" date="2019-07" db="EMBL/GenBank/DDBJ databases">
        <title>Draft genome sequences of 15 bacterial species constituting the stable defined intestinal microbiota of the GM15 gnotobiotic mouse model.</title>
        <authorList>
            <person name="Elie C."/>
            <person name="Mathieu A."/>
            <person name="Saliou A."/>
            <person name="Darnaud M."/>
            <person name="Leulier F."/>
            <person name="Tamellini A."/>
        </authorList>
    </citation>
    <scope>NUCLEOTIDE SEQUENCE [LARGE SCALE GENOMIC DNA]</scope>
    <source>
        <strain evidence="5">ASF 502</strain>
    </source>
</reference>
<sequence>MQSEYLIKEIQQGLLKWYDFKPNSTFLYLGEKDEPCATLLNELAGQTTCMSAVQASAQTTTQTAAQANAQAAGHSTAQPADTSSRLTCASPLQTLTPQWQQAHTAGFDYIIAIETLETLESPAGYLSYLKSLLKPDGTLLLGMNNRFGLRYFCGDRDPYTERNFDGIEGYRRAYAQKEDLFQGRCYSRAELRSMLQSSGFETFQFYSVLSDLKNPSFLYAEDYLPNEDLSNRIFPTYHYPDTVFLDEESLYNSLAENGMFHEMANAYLIECPLSGRLSDVSHVTSSMERGPERALLTIIHRSGIVEKRAAHTEGILRLENLIEHGRDLSAHGISVVEAKLGPYLPAHNILDTIANHEANLSRCDTTAAASHPNQVPPVLNTTAAAPTTAQVPPAHAAPTAPPESESRPISYLMPYLTAEVGQLYLKRLLHEDQDMFLRKLDEFRDLILQSSEIIEPDLGDGNGAVLRKGYIDMVPLNSFYINDTFVFYDQEFCEEHYPANALIWRMIATFYAGDLEVQKLMPMETLLNRYDLKRKLSKWQKLEWDFLADLRQEKTLRKYHEACRRNYDAVNSNRQRLNYSAEKYQKLFIDIFRNADTRKLILFGSGNFTKRFLSLYGQDYPVYAIVDNSREKWGQEVEGISIQSPEILRSLQSGEYKILICIKNYLSVMKQLDGMGVTEYSIYDPGKDYPRKRKPIVPQNADAVSGSADHSAVKKKYHTGYIAGVFDLFHVGHLNMFKRAKEQCDYLIVGVVTDEGVRKFKEVEPFVPYEERAEMVRSCRYVDEVVEIPLNFGGTRDAWRLHHFDCQFSGSDYVDNPDWLAEKEFLEKHGAEMEFFPYTQSTSSSKIKDLIDKKLL</sequence>
<gene>
    <name evidence="4" type="ORF">FMM80_08070</name>
</gene>
<evidence type="ECO:0000256" key="1">
    <source>
        <dbReference type="ARBA" id="ARBA00022679"/>
    </source>
</evidence>
<dbReference type="Pfam" id="PF13489">
    <property type="entry name" value="Methyltransf_23"/>
    <property type="match status" value="1"/>
</dbReference>
<feature type="domain" description="Cytidyltransferase-like" evidence="3">
    <location>
        <begin position="722"/>
        <end position="848"/>
    </location>
</feature>
<organism evidence="4 5">
    <name type="scientific">Schaedlerella arabinosiphila</name>
    <dbReference type="NCBI Taxonomy" id="2044587"/>
    <lineage>
        <taxon>Bacteria</taxon>
        <taxon>Bacillati</taxon>
        <taxon>Bacillota</taxon>
        <taxon>Clostridia</taxon>
        <taxon>Lachnospirales</taxon>
        <taxon>Lachnospiraceae</taxon>
        <taxon>Schaedlerella</taxon>
    </lineage>
</organism>